<comment type="caution">
    <text evidence="14">The sequence shown here is derived from an EMBL/GenBank/DDBJ whole genome shotgun (WGS) entry which is preliminary data.</text>
</comment>
<evidence type="ECO:0000313" key="15">
    <source>
        <dbReference type="Proteomes" id="UP001195769"/>
    </source>
</evidence>
<keyword evidence="6" id="KW-0560">Oxidoreductase</keyword>
<keyword evidence="4" id="KW-0813">Transport</keyword>
<dbReference type="PANTHER" id="PTHR21622">
    <property type="entry name" value="COILED-COIL-HELIX-COILED-COIL-HELIX DOMAIN CONTAINING 4"/>
    <property type="match status" value="1"/>
</dbReference>
<feature type="region of interest" description="Disordered" evidence="12">
    <location>
        <begin position="158"/>
        <end position="178"/>
    </location>
</feature>
<evidence type="ECO:0000256" key="2">
    <source>
        <dbReference type="ARBA" id="ARBA00004164"/>
    </source>
</evidence>
<dbReference type="AlphaFoldDB" id="A0AAD4E1G9"/>
<feature type="domain" description="CHCH" evidence="13">
    <location>
        <begin position="115"/>
        <end position="150"/>
    </location>
</feature>
<dbReference type="GeneID" id="64668222"/>
<evidence type="ECO:0000256" key="5">
    <source>
        <dbReference type="ARBA" id="ARBA00022927"/>
    </source>
</evidence>
<gene>
    <name evidence="14" type="ORF">F5891DRAFT_929236</name>
</gene>
<dbReference type="RefSeq" id="XP_041223576.1">
    <property type="nucleotide sequence ID" value="XM_041373924.1"/>
</dbReference>
<protein>
    <recommendedName>
        <fullName evidence="3">Mitochondrial intermembrane space import and assembly protein 40</fullName>
    </recommendedName>
    <alternativeName>
        <fullName evidence="11">Mitochondrial import inner membrane translocase TIM40</fullName>
    </alternativeName>
</protein>
<evidence type="ECO:0000313" key="14">
    <source>
        <dbReference type="EMBL" id="KAG1898000.1"/>
    </source>
</evidence>
<sequence>SRSGLALGATVTFAAYMAWSLSSDSQRISLDAQPLPSSRNPPLPTADSPPPPIQTEETSSETSVPILEEDADKTPPAATVEAQSEEQPSGGAYNPVTGEINWDCPCLGGMAHGPCGPEFREAFSCFVYSEQEPKGIDCVEKFKAMQTCFREHPDVYGEEIMDDDDEEESQGQATPEGA</sequence>
<feature type="region of interest" description="Disordered" evidence="12">
    <location>
        <begin position="28"/>
        <end position="95"/>
    </location>
</feature>
<dbReference type="InterPro" id="IPR010625">
    <property type="entry name" value="CHCH"/>
</dbReference>
<comment type="cofactor">
    <cofactor evidence="1">
        <name>Cu(2+)</name>
        <dbReference type="ChEBI" id="CHEBI:29036"/>
    </cofactor>
</comment>
<proteinExistence type="predicted"/>
<organism evidence="14 15">
    <name type="scientific">Suillus fuscotomentosus</name>
    <dbReference type="NCBI Taxonomy" id="1912939"/>
    <lineage>
        <taxon>Eukaryota</taxon>
        <taxon>Fungi</taxon>
        <taxon>Dikarya</taxon>
        <taxon>Basidiomycota</taxon>
        <taxon>Agaricomycotina</taxon>
        <taxon>Agaricomycetes</taxon>
        <taxon>Agaricomycetidae</taxon>
        <taxon>Boletales</taxon>
        <taxon>Suillineae</taxon>
        <taxon>Suillaceae</taxon>
        <taxon>Suillus</taxon>
    </lineage>
</organism>
<dbReference type="GO" id="GO:0045041">
    <property type="term" value="P:protein import into mitochondrial intermembrane space"/>
    <property type="evidence" value="ECO:0007669"/>
    <property type="project" value="InterPro"/>
</dbReference>
<comment type="subcellular location">
    <subcellularLocation>
        <location evidence="2">Mitochondrion inner membrane</location>
        <topology evidence="2">Single-pass type II membrane protein</topology>
        <orientation evidence="2">Intermembrane side</orientation>
    </subcellularLocation>
</comment>
<dbReference type="Proteomes" id="UP001195769">
    <property type="component" value="Unassembled WGS sequence"/>
</dbReference>
<feature type="non-terminal residue" evidence="14">
    <location>
        <position position="1"/>
    </location>
</feature>
<evidence type="ECO:0000256" key="9">
    <source>
        <dbReference type="ARBA" id="ARBA00023157"/>
    </source>
</evidence>
<evidence type="ECO:0000256" key="1">
    <source>
        <dbReference type="ARBA" id="ARBA00001973"/>
    </source>
</evidence>
<dbReference type="GO" id="GO:0015035">
    <property type="term" value="F:protein-disulfide reductase activity"/>
    <property type="evidence" value="ECO:0007669"/>
    <property type="project" value="InterPro"/>
</dbReference>
<evidence type="ECO:0000256" key="4">
    <source>
        <dbReference type="ARBA" id="ARBA00022448"/>
    </source>
</evidence>
<dbReference type="GO" id="GO:0005743">
    <property type="term" value="C:mitochondrial inner membrane"/>
    <property type="evidence" value="ECO:0007669"/>
    <property type="project" value="UniProtKB-SubCell"/>
</dbReference>
<keyword evidence="9" id="KW-1015">Disulfide bond</keyword>
<keyword evidence="15" id="KW-1185">Reference proteome</keyword>
<evidence type="ECO:0000259" key="13">
    <source>
        <dbReference type="Pfam" id="PF06747"/>
    </source>
</evidence>
<dbReference type="Pfam" id="PF06747">
    <property type="entry name" value="CHCH"/>
    <property type="match status" value="1"/>
</dbReference>
<evidence type="ECO:0000256" key="12">
    <source>
        <dbReference type="SAM" id="MobiDB-lite"/>
    </source>
</evidence>
<evidence type="ECO:0000256" key="10">
    <source>
        <dbReference type="ARBA" id="ARBA00023284"/>
    </source>
</evidence>
<dbReference type="GO" id="GO:0005758">
    <property type="term" value="C:mitochondrial intermembrane space"/>
    <property type="evidence" value="ECO:0007669"/>
    <property type="project" value="TreeGrafter"/>
</dbReference>
<feature type="non-terminal residue" evidence="14">
    <location>
        <position position="178"/>
    </location>
</feature>
<name>A0AAD4E1G9_9AGAM</name>
<keyword evidence="5" id="KW-0653">Protein transport</keyword>
<evidence type="ECO:0000256" key="7">
    <source>
        <dbReference type="ARBA" id="ARBA00023010"/>
    </source>
</evidence>
<evidence type="ECO:0000256" key="6">
    <source>
        <dbReference type="ARBA" id="ARBA00023002"/>
    </source>
</evidence>
<feature type="compositionally biased region" description="Acidic residues" evidence="12">
    <location>
        <begin position="158"/>
        <end position="169"/>
    </location>
</feature>
<dbReference type="PANTHER" id="PTHR21622:SF0">
    <property type="entry name" value="COILED-COIL-HELIX-COILED-COIL-HELIX DOMAIN CONTAINING 4"/>
    <property type="match status" value="1"/>
</dbReference>
<dbReference type="Gene3D" id="1.10.287.2900">
    <property type="match status" value="1"/>
</dbReference>
<keyword evidence="10" id="KW-0676">Redox-active center</keyword>
<feature type="compositionally biased region" description="Pro residues" evidence="12">
    <location>
        <begin position="39"/>
        <end position="53"/>
    </location>
</feature>
<dbReference type="EMBL" id="JABBWK010000042">
    <property type="protein sequence ID" value="KAG1898000.1"/>
    <property type="molecule type" value="Genomic_DNA"/>
</dbReference>
<accession>A0AAD4E1G9</accession>
<evidence type="ECO:0000256" key="11">
    <source>
        <dbReference type="ARBA" id="ARBA00033150"/>
    </source>
</evidence>
<reference evidence="14" key="1">
    <citation type="journal article" date="2020" name="New Phytol.">
        <title>Comparative genomics reveals dynamic genome evolution in host specialist ectomycorrhizal fungi.</title>
        <authorList>
            <person name="Lofgren L.A."/>
            <person name="Nguyen N.H."/>
            <person name="Vilgalys R."/>
            <person name="Ruytinx J."/>
            <person name="Liao H.L."/>
            <person name="Branco S."/>
            <person name="Kuo A."/>
            <person name="LaButti K."/>
            <person name="Lipzen A."/>
            <person name="Andreopoulos W."/>
            <person name="Pangilinan J."/>
            <person name="Riley R."/>
            <person name="Hundley H."/>
            <person name="Na H."/>
            <person name="Barry K."/>
            <person name="Grigoriev I.V."/>
            <person name="Stajich J.E."/>
            <person name="Kennedy P.G."/>
        </authorList>
    </citation>
    <scope>NUCLEOTIDE SEQUENCE</scope>
    <source>
        <strain evidence="14">FC203</strain>
    </source>
</reference>
<keyword evidence="8" id="KW-0496">Mitochondrion</keyword>
<dbReference type="PROSITE" id="PS51808">
    <property type="entry name" value="CHCH"/>
    <property type="match status" value="1"/>
</dbReference>
<evidence type="ECO:0000256" key="8">
    <source>
        <dbReference type="ARBA" id="ARBA00023128"/>
    </source>
</evidence>
<keyword evidence="7" id="KW-0811">Translocation</keyword>
<evidence type="ECO:0000256" key="3">
    <source>
        <dbReference type="ARBA" id="ARBA00013714"/>
    </source>
</evidence>
<dbReference type="InterPro" id="IPR039289">
    <property type="entry name" value="CHCHD4"/>
</dbReference>